<reference evidence="1" key="1">
    <citation type="submission" date="2022-08" db="EMBL/GenBank/DDBJ databases">
        <title>Genome sequencing of Nocardioides sp. STR2.</title>
        <authorList>
            <person name="So Y."/>
        </authorList>
    </citation>
    <scope>NUCLEOTIDE SEQUENCE</scope>
    <source>
        <strain evidence="1">STR2</strain>
    </source>
</reference>
<proteinExistence type="predicted"/>
<keyword evidence="2" id="KW-1185">Reference proteome</keyword>
<comment type="caution">
    <text evidence="1">The sequence shown here is derived from an EMBL/GenBank/DDBJ whole genome shotgun (WGS) entry which is preliminary data.</text>
</comment>
<dbReference type="RefSeq" id="WP_268110758.1">
    <property type="nucleotide sequence ID" value="NZ_JAPPUX010000002.1"/>
</dbReference>
<protein>
    <submittedName>
        <fullName evidence="1">Phage tail protein</fullName>
    </submittedName>
</protein>
<dbReference type="Proteomes" id="UP001074726">
    <property type="component" value="Unassembled WGS sequence"/>
</dbReference>
<dbReference type="InterPro" id="IPR006521">
    <property type="entry name" value="Tail_protein_I"/>
</dbReference>
<dbReference type="NCBIfam" id="TIGR02242">
    <property type="entry name" value="tail_TIGR02242"/>
    <property type="match status" value="1"/>
</dbReference>
<gene>
    <name evidence="1" type="ORF">NYO98_06590</name>
</gene>
<sequence>MTSERVIVPGSWRLGGDRWPWPSATATSAGLTVGASLALAPTSGGPLSVRSPNGTLGGLSLPPTLAVDAGVVWLLDGPSAELRRFDPLAGRFVTVPGWGGASSGAQRFGRRTALAATCGLLALADPDRGRVVVARTAPLLVRAVLEPGDARPVAVAGHAGVFHVLDDRGRLWTTTPSLDRLERRPDPGRIPDGAWRRVVADSTGRPWRVDDLEGSVLSAADGGWEVLREADALRPLVPAPAFAVDHAGRFRVPAPYRFAGSDADADGWFDTSGEACTVPPDEYAGDAPYGAAGWWTGKPFDSGVLGCRWHRITVTGTHPPGCATTVETYTSDERRDPADVPPDAWSPAHWIGAAGDATAGVDHAVLSPRGRHLVLRIGLHGDGWASPSLDRVLVEPEGKGLERFLPAVFRSDDADADFLRRFLAMFGTDLDRVEQSLRSLPARFSPAAVPEEWLDVLAGELGVPLERGWRPDQRRAMLVAAPRWHRRRGTPAALTALLRTHLEASTGRSLPDLPVLVEGFRERESALVGRTTVPMAAGERTWSDDVVGRPVLGRRHAEHIRLVSVGDRLTDRFRVHAHRFSVVVPRPLLTDRDEQERFERLVSAEKPAHVAHDLVLVEPRAVVGEQGLVGIDTFVGDWPVARLASGGCGGSSLGLGLRLGRRGLVVPPAAGRSGRVGVDAVVV</sequence>
<organism evidence="1 2">
    <name type="scientific">Nocardioides pini</name>
    <dbReference type="NCBI Taxonomy" id="2975053"/>
    <lineage>
        <taxon>Bacteria</taxon>
        <taxon>Bacillati</taxon>
        <taxon>Actinomycetota</taxon>
        <taxon>Actinomycetes</taxon>
        <taxon>Propionibacteriales</taxon>
        <taxon>Nocardioidaceae</taxon>
        <taxon>Nocardioides</taxon>
    </lineage>
</organism>
<dbReference type="InterPro" id="IPR011748">
    <property type="entry name" value="Unchr_phage_tail-like"/>
</dbReference>
<dbReference type="EMBL" id="JAPPUX010000002">
    <property type="protein sequence ID" value="MCY4725939.1"/>
    <property type="molecule type" value="Genomic_DNA"/>
</dbReference>
<evidence type="ECO:0000313" key="2">
    <source>
        <dbReference type="Proteomes" id="UP001074726"/>
    </source>
</evidence>
<dbReference type="Pfam" id="PF09684">
    <property type="entry name" value="Tail_P2_I"/>
    <property type="match status" value="1"/>
</dbReference>
<accession>A0ABT4CD88</accession>
<evidence type="ECO:0000313" key="1">
    <source>
        <dbReference type="EMBL" id="MCY4725939.1"/>
    </source>
</evidence>
<name>A0ABT4CD88_9ACTN</name>